<keyword evidence="2" id="KW-1185">Reference proteome</keyword>
<gene>
    <name evidence="1" type="ORF">RPERSI_LOCUS2747</name>
</gene>
<dbReference type="EMBL" id="CAJVQC010003135">
    <property type="protein sequence ID" value="CAG8522032.1"/>
    <property type="molecule type" value="Genomic_DNA"/>
</dbReference>
<organism evidence="1 2">
    <name type="scientific">Racocetra persica</name>
    <dbReference type="NCBI Taxonomy" id="160502"/>
    <lineage>
        <taxon>Eukaryota</taxon>
        <taxon>Fungi</taxon>
        <taxon>Fungi incertae sedis</taxon>
        <taxon>Mucoromycota</taxon>
        <taxon>Glomeromycotina</taxon>
        <taxon>Glomeromycetes</taxon>
        <taxon>Diversisporales</taxon>
        <taxon>Gigasporaceae</taxon>
        <taxon>Racocetra</taxon>
    </lineage>
</organism>
<dbReference type="Proteomes" id="UP000789920">
    <property type="component" value="Unassembled WGS sequence"/>
</dbReference>
<protein>
    <submittedName>
        <fullName evidence="1">16988_t:CDS:1</fullName>
    </submittedName>
</protein>
<accession>A0ACA9LCI3</accession>
<proteinExistence type="predicted"/>
<reference evidence="1" key="1">
    <citation type="submission" date="2021-06" db="EMBL/GenBank/DDBJ databases">
        <authorList>
            <person name="Kallberg Y."/>
            <person name="Tangrot J."/>
            <person name="Rosling A."/>
        </authorList>
    </citation>
    <scope>NUCLEOTIDE SEQUENCE</scope>
    <source>
        <strain evidence="1">MA461A</strain>
    </source>
</reference>
<evidence type="ECO:0000313" key="2">
    <source>
        <dbReference type="Proteomes" id="UP000789920"/>
    </source>
</evidence>
<comment type="caution">
    <text evidence="1">The sequence shown here is derived from an EMBL/GenBank/DDBJ whole genome shotgun (WGS) entry which is preliminary data.</text>
</comment>
<sequence length="354" mass="39743">MEVIKRLKEEEKKLRERLKGHCQWGSKQKEALQYKIQVIGQLIKIYQVAPTPLDLSAAKKILDQQAGLDKTKELLLEKVEIAEYQRRENVKTSSQVLCLAGPPGTGKTTLAFNFAQAWGKQFFRLALGGLSETSFLVGTSEGSGGSEVGQLARALVETGKPDPVIVFEEIDKTGSPFKSALLDCLVAILDPVQNHEILDHYLNVKLDFSRVTFIVTANDLKKIPSYLRSRFLLIELPGYNFQQKQEIARQIIHQKFRFAENNCEITSAALETLINKTREKGVRQLEQVLNIIFERCCLLTWARETKPDEEKSKIIIDTNLVNQTIPNTLPSVDEEVDQALSPLGKIQNSVAGNP</sequence>
<evidence type="ECO:0000313" key="1">
    <source>
        <dbReference type="EMBL" id="CAG8522032.1"/>
    </source>
</evidence>
<name>A0ACA9LCI3_9GLOM</name>